<dbReference type="InterPro" id="IPR012471">
    <property type="entry name" value="DUF1690"/>
</dbReference>
<proteinExistence type="predicted"/>
<accession>A0A8F2VY60</accession>
<evidence type="ECO:0008006" key="2">
    <source>
        <dbReference type="Google" id="ProtNLM"/>
    </source>
</evidence>
<dbReference type="Pfam" id="PF07956">
    <property type="entry name" value="DUF1690"/>
    <property type="match status" value="1"/>
</dbReference>
<dbReference type="Proteomes" id="UP000825438">
    <property type="component" value="Chromosome I"/>
</dbReference>
<sequence length="157" mass="17584">MLITRLNASMGSTTSKPETKVFTPNAPVDFSASFLSHLENSQESDYTRAQYTEKYIQERVASELSKLEAEAQQKFKDATNNALEKSKDAKVSVAQSNEKVQSLTKALQESAKLIQVEVSEDIKKARSEVIACLKQNQGRSLNCWDEVEQFKTLVNSM</sequence>
<name>A0A8F2VY60_CANAR</name>
<dbReference type="EMBL" id="CP076749">
    <property type="protein sequence ID" value="QWW22072.1"/>
    <property type="molecule type" value="Genomic_DNA"/>
</dbReference>
<organism evidence="1">
    <name type="scientific">Candidozyma auris</name>
    <name type="common">Yeast</name>
    <name type="synonym">Candida auris</name>
    <dbReference type="NCBI Taxonomy" id="498019"/>
    <lineage>
        <taxon>Eukaryota</taxon>
        <taxon>Fungi</taxon>
        <taxon>Dikarya</taxon>
        <taxon>Ascomycota</taxon>
        <taxon>Saccharomycotina</taxon>
        <taxon>Pichiomycetes</taxon>
        <taxon>Metschnikowiaceae</taxon>
        <taxon>Candidozyma</taxon>
    </lineage>
</organism>
<evidence type="ECO:0000313" key="1">
    <source>
        <dbReference type="EMBL" id="QWW22072.1"/>
    </source>
</evidence>
<reference evidence="1" key="1">
    <citation type="submission" date="2021-06" db="EMBL/GenBank/DDBJ databases">
        <title>Candida auris outbreak in lebanese hospital.</title>
        <authorList>
            <person name="Finianos M."/>
        </authorList>
    </citation>
    <scope>NUCLEOTIDE SEQUENCE</scope>
    <source>
        <strain evidence="1">CA7LBN</strain>
    </source>
</reference>
<gene>
    <name evidence="1" type="ORF">CA7LBN_000818</name>
</gene>
<dbReference type="AlphaFoldDB" id="A0A8F2VY60"/>
<protein>
    <recommendedName>
        <fullName evidence="2">MICOS complex subunit MIC19</fullName>
    </recommendedName>
</protein>